<gene>
    <name evidence="1" type="ORF">SMSRO_SF006320</name>
</gene>
<dbReference type="Proteomes" id="UP000031565">
    <property type="component" value="Unassembled WGS sequence"/>
</dbReference>
<name>A0A2P6FBM2_9MOLU</name>
<protein>
    <submittedName>
        <fullName evidence="1">Uncharacterized protein</fullName>
    </submittedName>
</protein>
<evidence type="ECO:0000313" key="1">
    <source>
        <dbReference type="EMBL" id="PQM30840.1"/>
    </source>
</evidence>
<dbReference type="EMBL" id="JTLV02000001">
    <property type="protein sequence ID" value="PQM30840.1"/>
    <property type="molecule type" value="Genomic_DNA"/>
</dbReference>
<proteinExistence type="predicted"/>
<comment type="caution">
    <text evidence="1">The sequence shown here is derived from an EMBL/GenBank/DDBJ whole genome shotgun (WGS) entry which is preliminary data.</text>
</comment>
<dbReference type="RefSeq" id="WP_052443444.1">
    <property type="nucleotide sequence ID" value="NZ_CM020866.1"/>
</dbReference>
<evidence type="ECO:0000313" key="2">
    <source>
        <dbReference type="Proteomes" id="UP000031565"/>
    </source>
</evidence>
<dbReference type="STRING" id="2138.SMSRO_v1c06010"/>
<organism evidence="1 2">
    <name type="scientific">Spiroplasma poulsonii</name>
    <dbReference type="NCBI Taxonomy" id="2138"/>
    <lineage>
        <taxon>Bacteria</taxon>
        <taxon>Bacillati</taxon>
        <taxon>Mycoplasmatota</taxon>
        <taxon>Mollicutes</taxon>
        <taxon>Entomoplasmatales</taxon>
        <taxon>Spiroplasmataceae</taxon>
        <taxon>Spiroplasma</taxon>
    </lineage>
</organism>
<dbReference type="AlphaFoldDB" id="A0A2P6FBM2"/>
<accession>A0A2P6FBM2</accession>
<keyword evidence="2" id="KW-1185">Reference proteome</keyword>
<sequence>MPFIGTVAIAAGLGGVIYSVVAPSYYHNKNPWANATLLDDKITRMINQQLSKPLLDFNGDPRPEHLASYVSFNTGEKDGIDIYPNLDNIKIIQEIFAKNDWIKNNLSTVETMLKGTGANFVRNSNNLSRKSIEFNFTTKNFNLSL</sequence>
<reference evidence="1 2" key="1">
    <citation type="journal article" date="2015" name="MBio">
        <title>Genome sequence of the Drosophila melanogaster male-killing Spiroplasma strain MSRO endosymbiont.</title>
        <authorList>
            <person name="Paredes J.C."/>
            <person name="Herren J.K."/>
            <person name="Schupfer F."/>
            <person name="Marin R."/>
            <person name="Claverol S."/>
            <person name="Kuo C.H."/>
            <person name="Lemaitre B."/>
            <person name="Beven L."/>
        </authorList>
    </citation>
    <scope>NUCLEOTIDE SEQUENCE [LARGE SCALE GENOMIC DNA]</scope>
    <source>
        <strain evidence="1 2">MSRO</strain>
    </source>
</reference>